<feature type="region of interest" description="Disordered" evidence="1">
    <location>
        <begin position="111"/>
        <end position="130"/>
    </location>
</feature>
<dbReference type="EMBL" id="AYSA01000595">
    <property type="protein sequence ID" value="ESZ90620.1"/>
    <property type="molecule type" value="Genomic_DNA"/>
</dbReference>
<proteinExistence type="predicted"/>
<evidence type="ECO:0000313" key="2">
    <source>
        <dbReference type="EMBL" id="ESZ90620.1"/>
    </source>
</evidence>
<comment type="caution">
    <text evidence="2">The sequence shown here is derived from an EMBL/GenBank/DDBJ whole genome shotgun (WGS) entry which is preliminary data.</text>
</comment>
<dbReference type="OrthoDB" id="3520056at2759"/>
<dbReference type="HOGENOM" id="CLU_698274_0_0_1"/>
<reference evidence="2 3" key="1">
    <citation type="journal article" date="2014" name="Genome Announc.">
        <title>Draft genome sequence of Sclerotinia borealis, a psychrophilic plant pathogenic fungus.</title>
        <authorList>
            <person name="Mardanov A.V."/>
            <person name="Beletsky A.V."/>
            <person name="Kadnikov V.V."/>
            <person name="Ignatov A.N."/>
            <person name="Ravin N.V."/>
        </authorList>
    </citation>
    <scope>NUCLEOTIDE SEQUENCE [LARGE SCALE GENOMIC DNA]</scope>
    <source>
        <strain evidence="3">F-4157</strain>
    </source>
</reference>
<accession>W9C7Q3</accession>
<sequence length="395" mass="45109">MDRKRFVSESDDSDIIKLCSVLLPEIERIVKDRRVPEGSQIRILTRDLLQSDGTISVLRELTQATRFPLDRKTHPKGVASTEVSKALVSLFNQNVQEGNTMVRDVQCYRSTTRGNRHPTDGNAHRRNPKNVGATTFRRSVTSSASKVVPVKPSFPPILPPPDRRVYFLQGHEKSDMPYLAQSDFPPWVTVCEERLFYICPLIRFAFEAKRIGRLSDPEDRALYDPETTSKRKRCIAQSKIVYLSEFIASSYLRTEDYACYKYNLQILDGWTGEKLWLHTMTWVLFVDDRHYIERIASESALDELCMLGNFLGASKPVTAGLRNSYRVYNVRSKCKGLAGSSDQPDTATSLANKASSQSYLSPADEPARKRIRDNWYVADDVQNDIRDLGWRLRDA</sequence>
<keyword evidence="3" id="KW-1185">Reference proteome</keyword>
<organism evidence="2 3">
    <name type="scientific">Sclerotinia borealis (strain F-4128)</name>
    <dbReference type="NCBI Taxonomy" id="1432307"/>
    <lineage>
        <taxon>Eukaryota</taxon>
        <taxon>Fungi</taxon>
        <taxon>Dikarya</taxon>
        <taxon>Ascomycota</taxon>
        <taxon>Pezizomycotina</taxon>
        <taxon>Leotiomycetes</taxon>
        <taxon>Helotiales</taxon>
        <taxon>Sclerotiniaceae</taxon>
        <taxon>Sclerotinia</taxon>
    </lineage>
</organism>
<protein>
    <submittedName>
        <fullName evidence="2">Uncharacterized protein</fullName>
    </submittedName>
</protein>
<gene>
    <name evidence="2" type="ORF">SBOR_8993</name>
</gene>
<evidence type="ECO:0000256" key="1">
    <source>
        <dbReference type="SAM" id="MobiDB-lite"/>
    </source>
</evidence>
<name>W9C7Q3_SCLBF</name>
<dbReference type="Proteomes" id="UP000019487">
    <property type="component" value="Unassembled WGS sequence"/>
</dbReference>
<dbReference type="AlphaFoldDB" id="W9C7Q3"/>
<evidence type="ECO:0000313" key="3">
    <source>
        <dbReference type="Proteomes" id="UP000019487"/>
    </source>
</evidence>